<protein>
    <recommendedName>
        <fullName evidence="5">Hermansky-Pudlak syndrome 3 protein</fullName>
    </recommendedName>
</protein>
<dbReference type="InterPro" id="IPR017216">
    <property type="entry name" value="HPS3"/>
</dbReference>
<dbReference type="EMBL" id="JAACNH010000004">
    <property type="protein sequence ID" value="KAG8445330.1"/>
    <property type="molecule type" value="Genomic_DNA"/>
</dbReference>
<dbReference type="PANTHER" id="PTHR28633">
    <property type="entry name" value="HERMANSKY-PUDLAK SYNDROME 3 PROTEIN"/>
    <property type="match status" value="1"/>
</dbReference>
<evidence type="ECO:0008006" key="5">
    <source>
        <dbReference type="Google" id="ProtNLM"/>
    </source>
</evidence>
<evidence type="ECO:0000259" key="1">
    <source>
        <dbReference type="Pfam" id="PF14761"/>
    </source>
</evidence>
<organism evidence="3 4">
    <name type="scientific">Hymenochirus boettgeri</name>
    <name type="common">Congo dwarf clawed frog</name>
    <dbReference type="NCBI Taxonomy" id="247094"/>
    <lineage>
        <taxon>Eukaryota</taxon>
        <taxon>Metazoa</taxon>
        <taxon>Chordata</taxon>
        <taxon>Craniata</taxon>
        <taxon>Vertebrata</taxon>
        <taxon>Euteleostomi</taxon>
        <taxon>Amphibia</taxon>
        <taxon>Batrachia</taxon>
        <taxon>Anura</taxon>
        <taxon>Pipoidea</taxon>
        <taxon>Pipidae</taxon>
        <taxon>Pipinae</taxon>
        <taxon>Hymenochirus</taxon>
    </lineage>
</organism>
<dbReference type="GO" id="GO:0031084">
    <property type="term" value="C:BLOC-2 complex"/>
    <property type="evidence" value="ECO:0007669"/>
    <property type="project" value="TreeGrafter"/>
</dbReference>
<dbReference type="GO" id="GO:0005737">
    <property type="term" value="C:cytoplasm"/>
    <property type="evidence" value="ECO:0007669"/>
    <property type="project" value="TreeGrafter"/>
</dbReference>
<dbReference type="Pfam" id="PF14761">
    <property type="entry name" value="HPS3_N"/>
    <property type="match status" value="1"/>
</dbReference>
<comment type="caution">
    <text evidence="3">The sequence shown here is derived from an EMBL/GenBank/DDBJ whole genome shotgun (WGS) entry which is preliminary data.</text>
</comment>
<dbReference type="EMBL" id="JAACNH010000004">
    <property type="protein sequence ID" value="KAG8445331.1"/>
    <property type="molecule type" value="Genomic_DNA"/>
</dbReference>
<name>A0A8T2JPN1_9PIPI</name>
<evidence type="ECO:0000313" key="3">
    <source>
        <dbReference type="EMBL" id="KAG8445330.1"/>
    </source>
</evidence>
<dbReference type="InterPro" id="IPR029437">
    <property type="entry name" value="HPS3_N"/>
</dbReference>
<dbReference type="OrthoDB" id="10255480at2759"/>
<dbReference type="PANTHER" id="PTHR28633:SF1">
    <property type="entry name" value="BLOC-2 COMPLEX MEMBER HPS3"/>
    <property type="match status" value="1"/>
</dbReference>
<reference evidence="3" key="1">
    <citation type="thesis" date="2020" institute="ProQuest LLC" country="789 East Eisenhower Parkway, Ann Arbor, MI, USA">
        <title>Comparative Genomics and Chromosome Evolution.</title>
        <authorList>
            <person name="Mudd A.B."/>
        </authorList>
    </citation>
    <scope>NUCLEOTIDE SEQUENCE</scope>
    <source>
        <strain evidence="3">Female2</strain>
        <tissue evidence="3">Blood</tissue>
    </source>
</reference>
<evidence type="ECO:0000259" key="2">
    <source>
        <dbReference type="Pfam" id="PF14763"/>
    </source>
</evidence>
<dbReference type="EMBL" id="JAACNH010000004">
    <property type="protein sequence ID" value="KAG8445329.1"/>
    <property type="molecule type" value="Genomic_DNA"/>
</dbReference>
<evidence type="ECO:0000313" key="4">
    <source>
        <dbReference type="Proteomes" id="UP000812440"/>
    </source>
</evidence>
<dbReference type="AlphaFoldDB" id="A0A8T2JPN1"/>
<gene>
    <name evidence="3" type="ORF">GDO86_010207</name>
</gene>
<feature type="domain" description="BLOC-2 complex member HPS3 N-terminal" evidence="1">
    <location>
        <begin position="4"/>
        <end position="464"/>
    </location>
</feature>
<keyword evidence="4" id="KW-1185">Reference proteome</keyword>
<dbReference type="Pfam" id="PF14763">
    <property type="entry name" value="HPS3_C"/>
    <property type="match status" value="1"/>
</dbReference>
<accession>A0A8T2JPN1</accession>
<proteinExistence type="predicted"/>
<dbReference type="EMBL" id="JAACNH010000004">
    <property type="protein sequence ID" value="KAG8445332.1"/>
    <property type="molecule type" value="Genomic_DNA"/>
</dbReference>
<dbReference type="Proteomes" id="UP000812440">
    <property type="component" value="Chromosome 5"/>
</dbReference>
<feature type="domain" description="BLOC-2 complex member HPS3 C-terminal" evidence="2">
    <location>
        <begin position="485"/>
        <end position="947"/>
    </location>
</feature>
<sequence>MMVRLYNCHPFGSQRIVPTKQVPELFCCGQDSVFVTCAGGCKVEVFTVCQDLCQPMCNFNTLGKVLNMTYSDVGDYLVTVEEKNNMSSLRVYVNWRSVSAQSSRVSVRMVGFTMESPHVGVAKDQMEIIEMPLSEPPLCLACCPAQGDLLVGCNTKLILFKLKYVSFKDTVVLDFDRALILHFTGIVPLHISFCAGYVGIMSDLEVLVIRLMSTPVTTHDNMDELEVFPQKGLQTLPMQLPECDDFLICQRPIELISEECKMCGIGVSPESTGPSTDFQKSIKVHHILYRRFSPDFSEGIHVENTRLHSLQLVPVYKPGIIAPQKEVLMVFCFFSMPHTGFLYSLGSTIEMISLYQYPEKSQQAVLTPQFLHVITRNNLQCFTVRCSAAAARENDPYIDTTMKSCPPVSMDVCTLRMQLFIGLKAIKHFKNYIIILTKASINDMEDKVTFSPKNLKSKKAVKNKITHEAEPSWNLYVVSTTSTVQLYKEMVEYSKRYESAKTQGSIHLLNEAHLLVRAALMNPDLGDSDEKNELVAAFQDSCGQLGDWFSRLGTKHSHLALPYYKMSCLSIADIINRIAAKEIPHGYGKGFMFYLKHSLFEEQEEQLCEVVSFKVLEIFNTMEKTQLPHVLCSPCLANVCPVKAMSYLKNLPVSALLSLSKANIALKMNDIETCKNELVLHSEMAILYAFIDEPRLLINLGGKEVIPTPLAFYLKDNKPGLIVAAVVALHESNRINLAQAELFFKVLSEQVNDQENVSQILVDFWEARVSTYPPESILQEVLPKLALHYVQRICSPQHVCVKPLKSPEDLRNSCNHFGLLSPWILMMLSEEPGLCYHCGELLKLQSLLSGSSMEITSFLPFLKLIPEDKNSLLSIHITCETHLMEYEKSIDKLLDRCPEAVISYAKHEIKEGRQAIWWNKLLPELCNRIRYNQSNSEVFVSSLKGTFPYCNNSEIRT</sequence>
<dbReference type="InterPro" id="IPR029438">
    <property type="entry name" value="HPS3_C"/>
</dbReference>